<dbReference type="AlphaFoldDB" id="A0AAD5S754"/>
<feature type="compositionally biased region" description="Basic residues" evidence="1">
    <location>
        <begin position="44"/>
        <end position="61"/>
    </location>
</feature>
<feature type="region of interest" description="Disordered" evidence="1">
    <location>
        <begin position="1"/>
        <end position="127"/>
    </location>
</feature>
<proteinExistence type="predicted"/>
<evidence type="ECO:0000256" key="1">
    <source>
        <dbReference type="SAM" id="MobiDB-lite"/>
    </source>
</evidence>
<feature type="compositionally biased region" description="Low complexity" evidence="1">
    <location>
        <begin position="114"/>
        <end position="127"/>
    </location>
</feature>
<keyword evidence="3" id="KW-1185">Reference proteome</keyword>
<feature type="non-terminal residue" evidence="2">
    <location>
        <position position="1"/>
    </location>
</feature>
<dbReference type="Proteomes" id="UP001212841">
    <property type="component" value="Unassembled WGS sequence"/>
</dbReference>
<protein>
    <submittedName>
        <fullName evidence="2">Uncharacterized protein</fullName>
    </submittedName>
</protein>
<sequence>TNQNLKPPLKRPPPRSQRVCAAPEPSPRAPSESGRTGGGVRPLFTRRRGGVGVKSKGKRKMSERDGDDEAVEEGVSKVRRGSGVGKGLSLGKEEGGSSKIKGKRKMSNRDGDDGVVAGGVVKKVARK</sequence>
<comment type="caution">
    <text evidence="2">The sequence shown here is derived from an EMBL/GenBank/DDBJ whole genome shotgun (WGS) entry which is preliminary data.</text>
</comment>
<evidence type="ECO:0000313" key="3">
    <source>
        <dbReference type="Proteomes" id="UP001212841"/>
    </source>
</evidence>
<organism evidence="2 3">
    <name type="scientific">Rhizophlyctis rosea</name>
    <dbReference type="NCBI Taxonomy" id="64517"/>
    <lineage>
        <taxon>Eukaryota</taxon>
        <taxon>Fungi</taxon>
        <taxon>Fungi incertae sedis</taxon>
        <taxon>Chytridiomycota</taxon>
        <taxon>Chytridiomycota incertae sedis</taxon>
        <taxon>Chytridiomycetes</taxon>
        <taxon>Rhizophlyctidales</taxon>
        <taxon>Rhizophlyctidaceae</taxon>
        <taxon>Rhizophlyctis</taxon>
    </lineage>
</organism>
<gene>
    <name evidence="2" type="ORF">HK097_001559</name>
</gene>
<evidence type="ECO:0000313" key="2">
    <source>
        <dbReference type="EMBL" id="KAJ3044166.1"/>
    </source>
</evidence>
<dbReference type="EMBL" id="JADGJD010001308">
    <property type="protein sequence ID" value="KAJ3044166.1"/>
    <property type="molecule type" value="Genomic_DNA"/>
</dbReference>
<name>A0AAD5S754_9FUNG</name>
<reference evidence="2" key="1">
    <citation type="submission" date="2020-05" db="EMBL/GenBank/DDBJ databases">
        <title>Phylogenomic resolution of chytrid fungi.</title>
        <authorList>
            <person name="Stajich J.E."/>
            <person name="Amses K."/>
            <person name="Simmons R."/>
            <person name="Seto K."/>
            <person name="Myers J."/>
            <person name="Bonds A."/>
            <person name="Quandt C.A."/>
            <person name="Barry K."/>
            <person name="Liu P."/>
            <person name="Grigoriev I."/>
            <person name="Longcore J.E."/>
            <person name="James T.Y."/>
        </authorList>
    </citation>
    <scope>NUCLEOTIDE SEQUENCE</scope>
    <source>
        <strain evidence="2">JEL0318</strain>
    </source>
</reference>
<accession>A0AAD5S754</accession>